<dbReference type="EMBL" id="JARJJS010000002">
    <property type="protein sequence ID" value="MDF4025461.1"/>
    <property type="molecule type" value="Genomic_DNA"/>
</dbReference>
<evidence type="ECO:0000313" key="6">
    <source>
        <dbReference type="EMBL" id="MDF4025461.1"/>
    </source>
</evidence>
<keyword evidence="4" id="KW-0804">Transcription</keyword>
<evidence type="ECO:0000259" key="5">
    <source>
        <dbReference type="PROSITE" id="PS50931"/>
    </source>
</evidence>
<dbReference type="PROSITE" id="PS50931">
    <property type="entry name" value="HTH_LYSR"/>
    <property type="match status" value="1"/>
</dbReference>
<keyword evidence="3" id="KW-0238">DNA-binding</keyword>
<dbReference type="Gene3D" id="1.10.10.10">
    <property type="entry name" value="Winged helix-like DNA-binding domain superfamily/Winged helix DNA-binding domain"/>
    <property type="match status" value="1"/>
</dbReference>
<dbReference type="InterPro" id="IPR036388">
    <property type="entry name" value="WH-like_DNA-bd_sf"/>
</dbReference>
<dbReference type="InterPro" id="IPR000847">
    <property type="entry name" value="LysR_HTH_N"/>
</dbReference>
<dbReference type="InterPro" id="IPR005119">
    <property type="entry name" value="LysR_subst-bd"/>
</dbReference>
<proteinExistence type="inferred from homology"/>
<protein>
    <submittedName>
        <fullName evidence="6">LysR family transcriptional regulator</fullName>
    </submittedName>
</protein>
<dbReference type="SUPFAM" id="SSF53850">
    <property type="entry name" value="Periplasmic binding protein-like II"/>
    <property type="match status" value="1"/>
</dbReference>
<dbReference type="InterPro" id="IPR058163">
    <property type="entry name" value="LysR-type_TF_proteobact-type"/>
</dbReference>
<dbReference type="RefSeq" id="WP_320549961.1">
    <property type="nucleotide sequence ID" value="NZ_JAQLOK010000001.1"/>
</dbReference>
<evidence type="ECO:0000256" key="2">
    <source>
        <dbReference type="ARBA" id="ARBA00023015"/>
    </source>
</evidence>
<keyword evidence="2" id="KW-0805">Transcription regulation</keyword>
<dbReference type="PANTHER" id="PTHR30537:SF5">
    <property type="entry name" value="HTH-TYPE TRANSCRIPTIONAL ACTIVATOR TTDR-RELATED"/>
    <property type="match status" value="1"/>
</dbReference>
<dbReference type="Gene3D" id="3.40.190.290">
    <property type="match status" value="1"/>
</dbReference>
<evidence type="ECO:0000256" key="1">
    <source>
        <dbReference type="ARBA" id="ARBA00009437"/>
    </source>
</evidence>
<dbReference type="PANTHER" id="PTHR30537">
    <property type="entry name" value="HTH-TYPE TRANSCRIPTIONAL REGULATOR"/>
    <property type="match status" value="1"/>
</dbReference>
<dbReference type="SUPFAM" id="SSF46785">
    <property type="entry name" value="Winged helix' DNA-binding domain"/>
    <property type="match status" value="1"/>
</dbReference>
<name>A0ABT6BBF8_9GAMM</name>
<comment type="similarity">
    <text evidence="1">Belongs to the LysR transcriptional regulatory family.</text>
</comment>
<accession>A0ABT6BBF8</accession>
<dbReference type="Pfam" id="PF03466">
    <property type="entry name" value="LysR_substrate"/>
    <property type="match status" value="1"/>
</dbReference>
<comment type="caution">
    <text evidence="6">The sequence shown here is derived from an EMBL/GenBank/DDBJ whole genome shotgun (WGS) entry which is preliminary data.</text>
</comment>
<dbReference type="Pfam" id="PF00126">
    <property type="entry name" value="HTH_1"/>
    <property type="match status" value="1"/>
</dbReference>
<dbReference type="Proteomes" id="UP001528850">
    <property type="component" value="Unassembled WGS sequence"/>
</dbReference>
<evidence type="ECO:0000256" key="3">
    <source>
        <dbReference type="ARBA" id="ARBA00023125"/>
    </source>
</evidence>
<evidence type="ECO:0000313" key="7">
    <source>
        <dbReference type="Proteomes" id="UP001528850"/>
    </source>
</evidence>
<organism evidence="6 7">
    <name type="scientific">Luteibacter sahnii</name>
    <dbReference type="NCBI Taxonomy" id="3021977"/>
    <lineage>
        <taxon>Bacteria</taxon>
        <taxon>Pseudomonadati</taxon>
        <taxon>Pseudomonadota</taxon>
        <taxon>Gammaproteobacteria</taxon>
        <taxon>Lysobacterales</taxon>
        <taxon>Rhodanobacteraceae</taxon>
        <taxon>Luteibacter</taxon>
    </lineage>
</organism>
<dbReference type="PRINTS" id="PR00039">
    <property type="entry name" value="HTHLYSR"/>
</dbReference>
<sequence length="302" mass="33088">MHGSERLKGLDVFVAVVESGSFTAASERLNLTNSAVGKSVARLEQRLGVKLFERTTRRLALTNAGEAFHRTCLRVLMDLEDAEQAVKAEATMPVGRLRIDLPASYGKLRAMPALFEFMDRYPAVHPAVSFTDRFVDPVADAIDVTVRIGGSDTWPPAIGYRYLGHERKIFCCSPSYLAGKGAVPDTPESLHDLDALVYRRADGTLSPWFVSRDGGPAEHVFPVPRLAVGSAEALVDAVGRGLGVAQLSTWLIDDHLARGELVPILPSFAVEGLPLYLLWLRRRQNLPKVSALLAHLADRLRI</sequence>
<dbReference type="InterPro" id="IPR036390">
    <property type="entry name" value="WH_DNA-bd_sf"/>
</dbReference>
<reference evidence="6 7" key="1">
    <citation type="journal article" date="2024" name="Curr. Microbiol.">
        <title>Luteibacter sahnii sp. nov., A Novel Yellow-Colored Xanthomonadin Pigment Producing Probiotic Bacterium from Healthy Rice Seed Microbiome.</title>
        <authorList>
            <person name="Jaiswal G."/>
            <person name="Rana R."/>
            <person name="Nayak P.K."/>
            <person name="Chouhan R."/>
            <person name="Gandhi S.G."/>
            <person name="Patel H.K."/>
            <person name="Patil P.B."/>
        </authorList>
    </citation>
    <scope>NUCLEOTIDE SEQUENCE [LARGE SCALE GENOMIC DNA]</scope>
    <source>
        <strain evidence="6 7">PPL201</strain>
    </source>
</reference>
<keyword evidence="7" id="KW-1185">Reference proteome</keyword>
<feature type="domain" description="HTH lysR-type" evidence="5">
    <location>
        <begin position="5"/>
        <end position="62"/>
    </location>
</feature>
<gene>
    <name evidence="6" type="ORF">P3W24_10840</name>
</gene>
<evidence type="ECO:0000256" key="4">
    <source>
        <dbReference type="ARBA" id="ARBA00023163"/>
    </source>
</evidence>